<evidence type="ECO:0008006" key="4">
    <source>
        <dbReference type="Google" id="ProtNLM"/>
    </source>
</evidence>
<evidence type="ECO:0000313" key="3">
    <source>
        <dbReference type="Proteomes" id="UP000615760"/>
    </source>
</evidence>
<dbReference type="RefSeq" id="WP_188619775.1">
    <property type="nucleotide sequence ID" value="NZ_BMJE01000001.1"/>
</dbReference>
<name>A0ABQ1JI76_9FLAO</name>
<keyword evidence="1" id="KW-1133">Transmembrane helix</keyword>
<sequence>MKLTDEQIEYIATNLKFYGVKSEELKEDLLDHICTYIETGNFTDFDTAYKAALKEFGGHHAMGSIQRETYIMTTFKKNIRIQRLIYITGYIVATLISTGFIFKMMHWPGASILLTIGFAILIVMLLPVFFYRKYKSSERKLYE</sequence>
<gene>
    <name evidence="2" type="ORF">GCM10007424_03670</name>
</gene>
<accession>A0ABQ1JI76</accession>
<comment type="caution">
    <text evidence="2">The sequence shown here is derived from an EMBL/GenBank/DDBJ whole genome shotgun (WGS) entry which is preliminary data.</text>
</comment>
<protein>
    <recommendedName>
        <fullName evidence="4">DUF1700 domain-containing protein</fullName>
    </recommendedName>
</protein>
<dbReference type="EMBL" id="BMJE01000001">
    <property type="protein sequence ID" value="GGB66944.1"/>
    <property type="molecule type" value="Genomic_DNA"/>
</dbReference>
<keyword evidence="3" id="KW-1185">Reference proteome</keyword>
<evidence type="ECO:0000313" key="2">
    <source>
        <dbReference type="EMBL" id="GGB66944.1"/>
    </source>
</evidence>
<keyword evidence="1" id="KW-0472">Membrane</keyword>
<evidence type="ECO:0000256" key="1">
    <source>
        <dbReference type="SAM" id="Phobius"/>
    </source>
</evidence>
<dbReference type="Proteomes" id="UP000615760">
    <property type="component" value="Unassembled WGS sequence"/>
</dbReference>
<organism evidence="2 3">
    <name type="scientific">Flavobacterium suaedae</name>
    <dbReference type="NCBI Taxonomy" id="1767027"/>
    <lineage>
        <taxon>Bacteria</taxon>
        <taxon>Pseudomonadati</taxon>
        <taxon>Bacteroidota</taxon>
        <taxon>Flavobacteriia</taxon>
        <taxon>Flavobacteriales</taxon>
        <taxon>Flavobacteriaceae</taxon>
        <taxon>Flavobacterium</taxon>
    </lineage>
</organism>
<feature type="transmembrane region" description="Helical" evidence="1">
    <location>
        <begin position="84"/>
        <end position="105"/>
    </location>
</feature>
<reference evidence="3" key="1">
    <citation type="journal article" date="2019" name="Int. J. Syst. Evol. Microbiol.">
        <title>The Global Catalogue of Microorganisms (GCM) 10K type strain sequencing project: providing services to taxonomists for standard genome sequencing and annotation.</title>
        <authorList>
            <consortium name="The Broad Institute Genomics Platform"/>
            <consortium name="The Broad Institute Genome Sequencing Center for Infectious Disease"/>
            <person name="Wu L."/>
            <person name="Ma J."/>
        </authorList>
    </citation>
    <scope>NUCLEOTIDE SEQUENCE [LARGE SCALE GENOMIC DNA]</scope>
    <source>
        <strain evidence="3">CGMCC 1.15461</strain>
    </source>
</reference>
<feature type="transmembrane region" description="Helical" evidence="1">
    <location>
        <begin position="111"/>
        <end position="131"/>
    </location>
</feature>
<keyword evidence="1" id="KW-0812">Transmembrane</keyword>
<proteinExistence type="predicted"/>